<name>A0A072TMW3_MEDTR</name>
<dbReference type="EMBL" id="CM001224">
    <property type="protein sequence ID" value="KEH18757.1"/>
    <property type="molecule type" value="Genomic_DNA"/>
</dbReference>
<gene>
    <name evidence="1" type="ordered locus">MTR_8g028305</name>
</gene>
<evidence type="ECO:0000313" key="3">
    <source>
        <dbReference type="Proteomes" id="UP000002051"/>
    </source>
</evidence>
<keyword evidence="3" id="KW-1185">Reference proteome</keyword>
<evidence type="ECO:0000313" key="2">
    <source>
        <dbReference type="EnsemblPlants" id="KEH18757"/>
    </source>
</evidence>
<reference evidence="1 3" key="2">
    <citation type="journal article" date="2014" name="BMC Genomics">
        <title>An improved genome release (version Mt4.0) for the model legume Medicago truncatula.</title>
        <authorList>
            <person name="Tang H."/>
            <person name="Krishnakumar V."/>
            <person name="Bidwell S."/>
            <person name="Rosen B."/>
            <person name="Chan A."/>
            <person name="Zhou S."/>
            <person name="Gentzbittel L."/>
            <person name="Childs K.L."/>
            <person name="Yandell M."/>
            <person name="Gundlach H."/>
            <person name="Mayer K.F."/>
            <person name="Schwartz D.C."/>
            <person name="Town C.D."/>
        </authorList>
    </citation>
    <scope>GENOME REANNOTATION</scope>
    <source>
        <strain evidence="1">A17</strain>
        <strain evidence="2 3">cv. Jemalong A17</strain>
    </source>
</reference>
<evidence type="ECO:0000313" key="1">
    <source>
        <dbReference type="EMBL" id="KEH18757.1"/>
    </source>
</evidence>
<reference evidence="2" key="3">
    <citation type="submission" date="2015-04" db="UniProtKB">
        <authorList>
            <consortium name="EnsemblPlants"/>
        </authorList>
    </citation>
    <scope>IDENTIFICATION</scope>
    <source>
        <strain evidence="2">cv. Jemalong A17</strain>
    </source>
</reference>
<dbReference type="AlphaFoldDB" id="A0A072TMW3"/>
<protein>
    <submittedName>
        <fullName evidence="1 2">Uncharacterized protein</fullName>
    </submittedName>
</protein>
<proteinExistence type="predicted"/>
<accession>A0A072TMW3</accession>
<dbReference type="EnsemblPlants" id="KEH18757">
    <property type="protein sequence ID" value="KEH18757"/>
    <property type="gene ID" value="MTR_8g028305"/>
</dbReference>
<organism evidence="1 3">
    <name type="scientific">Medicago truncatula</name>
    <name type="common">Barrel medic</name>
    <name type="synonym">Medicago tribuloides</name>
    <dbReference type="NCBI Taxonomy" id="3880"/>
    <lineage>
        <taxon>Eukaryota</taxon>
        <taxon>Viridiplantae</taxon>
        <taxon>Streptophyta</taxon>
        <taxon>Embryophyta</taxon>
        <taxon>Tracheophyta</taxon>
        <taxon>Spermatophyta</taxon>
        <taxon>Magnoliopsida</taxon>
        <taxon>eudicotyledons</taxon>
        <taxon>Gunneridae</taxon>
        <taxon>Pentapetalae</taxon>
        <taxon>rosids</taxon>
        <taxon>fabids</taxon>
        <taxon>Fabales</taxon>
        <taxon>Fabaceae</taxon>
        <taxon>Papilionoideae</taxon>
        <taxon>50 kb inversion clade</taxon>
        <taxon>NPAAA clade</taxon>
        <taxon>Hologalegina</taxon>
        <taxon>IRL clade</taxon>
        <taxon>Trifolieae</taxon>
        <taxon>Medicago</taxon>
    </lineage>
</organism>
<sequence length="89" mass="10107">MGDIEIEPSSPFIQSPEHIPKSSIIIAEGIPLIDLDYQAVDEHYKDNGFLFYRRSWVKKLAGIAEKNLAGMARANMVFYSSSWVSISWE</sequence>
<dbReference type="Proteomes" id="UP000002051">
    <property type="component" value="Chromosome 8"/>
</dbReference>
<reference evidence="1 3" key="1">
    <citation type="journal article" date="2011" name="Nature">
        <title>The Medicago genome provides insight into the evolution of rhizobial symbioses.</title>
        <authorList>
            <person name="Young N.D."/>
            <person name="Debelle F."/>
            <person name="Oldroyd G.E."/>
            <person name="Geurts R."/>
            <person name="Cannon S.B."/>
            <person name="Udvardi M.K."/>
            <person name="Benedito V.A."/>
            <person name="Mayer K.F."/>
            <person name="Gouzy J."/>
            <person name="Schoof H."/>
            <person name="Van de Peer Y."/>
            <person name="Proost S."/>
            <person name="Cook D.R."/>
            <person name="Meyers B.C."/>
            <person name="Spannagl M."/>
            <person name="Cheung F."/>
            <person name="De Mita S."/>
            <person name="Krishnakumar V."/>
            <person name="Gundlach H."/>
            <person name="Zhou S."/>
            <person name="Mudge J."/>
            <person name="Bharti A.K."/>
            <person name="Murray J.D."/>
            <person name="Naoumkina M.A."/>
            <person name="Rosen B."/>
            <person name="Silverstein K.A."/>
            <person name="Tang H."/>
            <person name="Rombauts S."/>
            <person name="Zhao P.X."/>
            <person name="Zhou P."/>
            <person name="Barbe V."/>
            <person name="Bardou P."/>
            <person name="Bechner M."/>
            <person name="Bellec A."/>
            <person name="Berger A."/>
            <person name="Berges H."/>
            <person name="Bidwell S."/>
            <person name="Bisseling T."/>
            <person name="Choisne N."/>
            <person name="Couloux A."/>
            <person name="Denny R."/>
            <person name="Deshpande S."/>
            <person name="Dai X."/>
            <person name="Doyle J.J."/>
            <person name="Dudez A.M."/>
            <person name="Farmer A.D."/>
            <person name="Fouteau S."/>
            <person name="Franken C."/>
            <person name="Gibelin C."/>
            <person name="Gish J."/>
            <person name="Goldstein S."/>
            <person name="Gonzalez A.J."/>
            <person name="Green P.J."/>
            <person name="Hallab A."/>
            <person name="Hartog M."/>
            <person name="Hua A."/>
            <person name="Humphray S.J."/>
            <person name="Jeong D.H."/>
            <person name="Jing Y."/>
            <person name="Jocker A."/>
            <person name="Kenton S.M."/>
            <person name="Kim D.J."/>
            <person name="Klee K."/>
            <person name="Lai H."/>
            <person name="Lang C."/>
            <person name="Lin S."/>
            <person name="Macmil S.L."/>
            <person name="Magdelenat G."/>
            <person name="Matthews L."/>
            <person name="McCorrison J."/>
            <person name="Monaghan E.L."/>
            <person name="Mun J.H."/>
            <person name="Najar F.Z."/>
            <person name="Nicholson C."/>
            <person name="Noirot C."/>
            <person name="O'Bleness M."/>
            <person name="Paule C.R."/>
            <person name="Poulain J."/>
            <person name="Prion F."/>
            <person name="Qin B."/>
            <person name="Qu C."/>
            <person name="Retzel E.F."/>
            <person name="Riddle C."/>
            <person name="Sallet E."/>
            <person name="Samain S."/>
            <person name="Samson N."/>
            <person name="Sanders I."/>
            <person name="Saurat O."/>
            <person name="Scarpelli C."/>
            <person name="Schiex T."/>
            <person name="Segurens B."/>
            <person name="Severin A.J."/>
            <person name="Sherrier D.J."/>
            <person name="Shi R."/>
            <person name="Sims S."/>
            <person name="Singer S.R."/>
            <person name="Sinharoy S."/>
            <person name="Sterck L."/>
            <person name="Viollet A."/>
            <person name="Wang B.B."/>
            <person name="Wang K."/>
            <person name="Wang M."/>
            <person name="Wang X."/>
            <person name="Warfsmann J."/>
            <person name="Weissenbach J."/>
            <person name="White D.D."/>
            <person name="White J.D."/>
            <person name="Wiley G.B."/>
            <person name="Wincker P."/>
            <person name="Xing Y."/>
            <person name="Yang L."/>
            <person name="Yao Z."/>
            <person name="Ying F."/>
            <person name="Zhai J."/>
            <person name="Zhou L."/>
            <person name="Zuber A."/>
            <person name="Denarie J."/>
            <person name="Dixon R.A."/>
            <person name="May G.D."/>
            <person name="Schwartz D.C."/>
            <person name="Rogers J."/>
            <person name="Quetier F."/>
            <person name="Town C.D."/>
            <person name="Roe B.A."/>
        </authorList>
    </citation>
    <scope>NUCLEOTIDE SEQUENCE [LARGE SCALE GENOMIC DNA]</scope>
    <source>
        <strain evidence="1">A17</strain>
        <strain evidence="2 3">cv. Jemalong A17</strain>
    </source>
</reference>
<dbReference type="HOGENOM" id="CLU_2458246_0_0_1"/>